<dbReference type="InterPro" id="IPR044839">
    <property type="entry name" value="NDR1-like"/>
</dbReference>
<evidence type="ECO:0000259" key="6">
    <source>
        <dbReference type="Pfam" id="PF03168"/>
    </source>
</evidence>
<keyword evidence="3 5" id="KW-1133">Transmembrane helix</keyword>
<evidence type="ECO:0000256" key="5">
    <source>
        <dbReference type="SAM" id="Phobius"/>
    </source>
</evidence>
<dbReference type="PANTHER" id="PTHR31234">
    <property type="entry name" value="LATE EMBRYOGENESIS ABUNDANT (LEA) HYDROXYPROLINE-RICH GLYCOPROTEIN FAMILY"/>
    <property type="match status" value="1"/>
</dbReference>
<dbReference type="InterPro" id="IPR004864">
    <property type="entry name" value="LEA_2"/>
</dbReference>
<dbReference type="OrthoDB" id="669838at2759"/>
<evidence type="ECO:0000313" key="7">
    <source>
        <dbReference type="EMBL" id="PKA45927.1"/>
    </source>
</evidence>
<dbReference type="Proteomes" id="UP000236161">
    <property type="component" value="Unassembled WGS sequence"/>
</dbReference>
<accession>A0A2H9ZRL6</accession>
<reference evidence="7 8" key="1">
    <citation type="journal article" date="2017" name="Nature">
        <title>The Apostasia genome and the evolution of orchids.</title>
        <authorList>
            <person name="Zhang G.Q."/>
            <person name="Liu K.W."/>
            <person name="Li Z."/>
            <person name="Lohaus R."/>
            <person name="Hsiao Y.Y."/>
            <person name="Niu S.C."/>
            <person name="Wang J.Y."/>
            <person name="Lin Y.C."/>
            <person name="Xu Q."/>
            <person name="Chen L.J."/>
            <person name="Yoshida K."/>
            <person name="Fujiwara S."/>
            <person name="Wang Z.W."/>
            <person name="Zhang Y.Q."/>
            <person name="Mitsuda N."/>
            <person name="Wang M."/>
            <person name="Liu G.H."/>
            <person name="Pecoraro L."/>
            <person name="Huang H.X."/>
            <person name="Xiao X.J."/>
            <person name="Lin M."/>
            <person name="Wu X.Y."/>
            <person name="Wu W.L."/>
            <person name="Chen Y.Y."/>
            <person name="Chang S.B."/>
            <person name="Sakamoto S."/>
            <person name="Ohme-Takagi M."/>
            <person name="Yagi M."/>
            <person name="Zeng S.J."/>
            <person name="Shen C.Y."/>
            <person name="Yeh C.M."/>
            <person name="Luo Y.B."/>
            <person name="Tsai W.C."/>
            <person name="Van de Peer Y."/>
            <person name="Liu Z.J."/>
        </authorList>
    </citation>
    <scope>NUCLEOTIDE SEQUENCE [LARGE SCALE GENOMIC DNA]</scope>
    <source>
        <strain evidence="8">cv. Shenzhen</strain>
        <tissue evidence="7">Stem</tissue>
    </source>
</reference>
<sequence length="205" mass="22715">MARQSAAVSVSGTAGLRTISPIRCLLITLLTLFIIVGIIILIFWLAVRPVPIAYSVEDARIHGYNLTTAGELNASFELSLLADNRNRHVSIYYDSFAVAVWYDDQMLAFAEPPPFHQRRRNETRLNVTATAAGMPLLGSVAEGMKHDRTAGVVAVEVRVRARIRFKVGAAKTKHYTLRAFCSPVVVRFSPQPPPAFQRTYCDVDV</sequence>
<evidence type="ECO:0000256" key="3">
    <source>
        <dbReference type="ARBA" id="ARBA00022989"/>
    </source>
</evidence>
<dbReference type="EMBL" id="KZ454678">
    <property type="protein sequence ID" value="PKA45927.1"/>
    <property type="molecule type" value="Genomic_DNA"/>
</dbReference>
<feature type="domain" description="Late embryogenesis abundant protein LEA-2 subgroup" evidence="6">
    <location>
        <begin position="81"/>
        <end position="177"/>
    </location>
</feature>
<comment type="subcellular location">
    <subcellularLocation>
        <location evidence="1">Membrane</location>
        <topology evidence="1">Single-pass membrane protein</topology>
    </subcellularLocation>
</comment>
<evidence type="ECO:0000256" key="2">
    <source>
        <dbReference type="ARBA" id="ARBA00022692"/>
    </source>
</evidence>
<dbReference type="GO" id="GO:0005886">
    <property type="term" value="C:plasma membrane"/>
    <property type="evidence" value="ECO:0007669"/>
    <property type="project" value="TreeGrafter"/>
</dbReference>
<dbReference type="AlphaFoldDB" id="A0A2H9ZRL6"/>
<dbReference type="Pfam" id="PF03168">
    <property type="entry name" value="LEA_2"/>
    <property type="match status" value="1"/>
</dbReference>
<evidence type="ECO:0000313" key="8">
    <source>
        <dbReference type="Proteomes" id="UP000236161"/>
    </source>
</evidence>
<protein>
    <recommendedName>
        <fullName evidence="6">Late embryogenesis abundant protein LEA-2 subgroup domain-containing protein</fullName>
    </recommendedName>
</protein>
<keyword evidence="4 5" id="KW-0472">Membrane</keyword>
<keyword evidence="8" id="KW-1185">Reference proteome</keyword>
<name>A0A2H9ZRL6_9ASPA</name>
<evidence type="ECO:0000256" key="4">
    <source>
        <dbReference type="ARBA" id="ARBA00023136"/>
    </source>
</evidence>
<feature type="transmembrane region" description="Helical" evidence="5">
    <location>
        <begin position="24"/>
        <end position="47"/>
    </location>
</feature>
<evidence type="ECO:0000256" key="1">
    <source>
        <dbReference type="ARBA" id="ARBA00004167"/>
    </source>
</evidence>
<proteinExistence type="predicted"/>
<gene>
    <name evidence="7" type="ORF">AXF42_Ash016954</name>
</gene>
<organism evidence="7 8">
    <name type="scientific">Apostasia shenzhenica</name>
    <dbReference type="NCBI Taxonomy" id="1088818"/>
    <lineage>
        <taxon>Eukaryota</taxon>
        <taxon>Viridiplantae</taxon>
        <taxon>Streptophyta</taxon>
        <taxon>Embryophyta</taxon>
        <taxon>Tracheophyta</taxon>
        <taxon>Spermatophyta</taxon>
        <taxon>Magnoliopsida</taxon>
        <taxon>Liliopsida</taxon>
        <taxon>Asparagales</taxon>
        <taxon>Orchidaceae</taxon>
        <taxon>Apostasioideae</taxon>
        <taxon>Apostasia</taxon>
    </lineage>
</organism>
<dbReference type="STRING" id="1088818.A0A2H9ZRL6"/>
<keyword evidence="2 5" id="KW-0812">Transmembrane</keyword>
<dbReference type="PANTHER" id="PTHR31234:SF39">
    <property type="entry name" value="HARPIN-INDUCED PROTEIN 1 CONTAINING PROTEIN, EXPRESSED"/>
    <property type="match status" value="1"/>
</dbReference>
<dbReference type="GO" id="GO:0098542">
    <property type="term" value="P:defense response to other organism"/>
    <property type="evidence" value="ECO:0007669"/>
    <property type="project" value="InterPro"/>
</dbReference>